<protein>
    <submittedName>
        <fullName evidence="5">Putative hemolysin, containing Haemagluttinin repeat</fullName>
    </submittedName>
</protein>
<dbReference type="Gene3D" id="2.160.20.10">
    <property type="entry name" value="Single-stranded right-handed beta-helix, Pectin lyase-like"/>
    <property type="match status" value="1"/>
</dbReference>
<feature type="region of interest" description="Disordered" evidence="2">
    <location>
        <begin position="2388"/>
        <end position="2415"/>
    </location>
</feature>
<dbReference type="RefSeq" id="WP_112712081.1">
    <property type="nucleotide sequence ID" value="NZ_LS483250.1"/>
</dbReference>
<keyword evidence="3" id="KW-0732">Signal</keyword>
<organism evidence="5 6">
    <name type="scientific">Moritella yayanosii</name>
    <dbReference type="NCBI Taxonomy" id="69539"/>
    <lineage>
        <taxon>Bacteria</taxon>
        <taxon>Pseudomonadati</taxon>
        <taxon>Pseudomonadota</taxon>
        <taxon>Gammaproteobacteria</taxon>
        <taxon>Alteromonadales</taxon>
        <taxon>Moritellaceae</taxon>
        <taxon>Moritella</taxon>
    </lineage>
</organism>
<dbReference type="GO" id="GO:0016788">
    <property type="term" value="F:hydrolase activity, acting on ester bonds"/>
    <property type="evidence" value="ECO:0007669"/>
    <property type="project" value="InterPro"/>
</dbReference>
<evidence type="ECO:0000256" key="1">
    <source>
        <dbReference type="SAM" id="Coils"/>
    </source>
</evidence>
<evidence type="ECO:0000259" key="4">
    <source>
        <dbReference type="SMART" id="SM00912"/>
    </source>
</evidence>
<dbReference type="InterPro" id="IPR009105">
    <property type="entry name" value="Colicin_E3_ribonuclease"/>
</dbReference>
<feature type="signal peptide" evidence="3">
    <location>
        <begin position="1"/>
        <end position="28"/>
    </location>
</feature>
<feature type="compositionally biased region" description="Basic residues" evidence="2">
    <location>
        <begin position="2693"/>
        <end position="2705"/>
    </location>
</feature>
<evidence type="ECO:0000256" key="3">
    <source>
        <dbReference type="SAM" id="SignalP"/>
    </source>
</evidence>
<keyword evidence="6" id="KW-1185">Reference proteome</keyword>
<dbReference type="InterPro" id="IPR011050">
    <property type="entry name" value="Pectin_lyase_fold/virulence"/>
</dbReference>
<dbReference type="SUPFAM" id="SSF63840">
    <property type="entry name" value="Ribonuclease domain of colicin E3"/>
    <property type="match status" value="1"/>
</dbReference>
<dbReference type="EMBL" id="LS483250">
    <property type="protein sequence ID" value="SQD76783.1"/>
    <property type="molecule type" value="Genomic_DNA"/>
</dbReference>
<evidence type="ECO:0000256" key="2">
    <source>
        <dbReference type="SAM" id="MobiDB-lite"/>
    </source>
</evidence>
<feature type="domain" description="Filamentous haemagglutinin FhaB/tRNA nuclease CdiA-like TPS" evidence="4">
    <location>
        <begin position="48"/>
        <end position="168"/>
    </location>
</feature>
<dbReference type="NCBIfam" id="TIGR01731">
    <property type="entry name" value="fil_hemag_20aa"/>
    <property type="match status" value="9"/>
</dbReference>
<dbReference type="SMART" id="SM00912">
    <property type="entry name" value="Haemagg_act"/>
    <property type="match status" value="1"/>
</dbReference>
<dbReference type="InterPro" id="IPR036725">
    <property type="entry name" value="ColE3_ribonuclease_sf"/>
</dbReference>
<evidence type="ECO:0000313" key="6">
    <source>
        <dbReference type="Proteomes" id="UP000250163"/>
    </source>
</evidence>
<feature type="region of interest" description="Disordered" evidence="2">
    <location>
        <begin position="2682"/>
        <end position="2705"/>
    </location>
</feature>
<keyword evidence="1" id="KW-0175">Coiled coil</keyword>
<dbReference type="Pfam" id="PF09000">
    <property type="entry name" value="Cytotoxic"/>
    <property type="match status" value="1"/>
</dbReference>
<evidence type="ECO:0000313" key="5">
    <source>
        <dbReference type="EMBL" id="SQD76783.1"/>
    </source>
</evidence>
<dbReference type="Pfam" id="PF13332">
    <property type="entry name" value="Fil_haemagg_2"/>
    <property type="match status" value="3"/>
</dbReference>
<dbReference type="InterPro" id="IPR012334">
    <property type="entry name" value="Pectin_lyas_fold"/>
</dbReference>
<dbReference type="Pfam" id="PF05594">
    <property type="entry name" value="Fil_haemagg"/>
    <property type="match status" value="8"/>
</dbReference>
<feature type="region of interest" description="Disordered" evidence="2">
    <location>
        <begin position="1990"/>
        <end position="2043"/>
    </location>
</feature>
<feature type="coiled-coil region" evidence="1">
    <location>
        <begin position="1815"/>
        <end position="1856"/>
    </location>
</feature>
<dbReference type="OrthoDB" id="9815903at2"/>
<proteinExistence type="predicted"/>
<dbReference type="KEGG" id="mya:MORIYA_0305"/>
<reference evidence="6" key="1">
    <citation type="submission" date="2018-05" db="EMBL/GenBank/DDBJ databases">
        <authorList>
            <person name="Cea G.-C."/>
            <person name="William W."/>
        </authorList>
    </citation>
    <scope>NUCLEOTIDE SEQUENCE [LARGE SCALE GENOMIC DNA]</scope>
    <source>
        <strain evidence="6">DB21MT 5</strain>
    </source>
</reference>
<feature type="chain" id="PRO_5016454069" evidence="3">
    <location>
        <begin position="29"/>
        <end position="2705"/>
    </location>
</feature>
<dbReference type="Proteomes" id="UP000250163">
    <property type="component" value="Chromosome MORIYA"/>
</dbReference>
<gene>
    <name evidence="5" type="ORF">MORIYA_0305</name>
</gene>
<accession>A0A330LJB9</accession>
<dbReference type="Pfam" id="PF05860">
    <property type="entry name" value="TPS"/>
    <property type="match status" value="1"/>
</dbReference>
<name>A0A330LJB9_9GAMM</name>
<dbReference type="InterPro" id="IPR010069">
    <property type="entry name" value="CdiA_FHA1_rpt"/>
</dbReference>
<dbReference type="InterPro" id="IPR008638">
    <property type="entry name" value="FhaB/CdiA-like_TPS"/>
</dbReference>
<dbReference type="InterPro" id="IPR008619">
    <property type="entry name" value="Filamentous_hemagglutn_rpt"/>
</dbReference>
<dbReference type="InterPro" id="IPR025157">
    <property type="entry name" value="Hemagglutinin_rpt"/>
</dbReference>
<dbReference type="SUPFAM" id="SSF51126">
    <property type="entry name" value="Pectin lyase-like"/>
    <property type="match status" value="1"/>
</dbReference>
<feature type="compositionally biased region" description="Low complexity" evidence="2">
    <location>
        <begin position="2001"/>
        <end position="2036"/>
    </location>
</feature>
<dbReference type="GO" id="GO:0043022">
    <property type="term" value="F:ribosome binding"/>
    <property type="evidence" value="ECO:0007669"/>
    <property type="project" value="InterPro"/>
</dbReference>
<dbReference type="GO" id="GO:0003723">
    <property type="term" value="F:RNA binding"/>
    <property type="evidence" value="ECO:0007669"/>
    <property type="project" value="InterPro"/>
</dbReference>
<feature type="compositionally biased region" description="Polar residues" evidence="2">
    <location>
        <begin position="2400"/>
        <end position="2415"/>
    </location>
</feature>
<dbReference type="Gene3D" id="3.10.380.10">
    <property type="entry name" value="Colicin E3-like ribonuclease domain"/>
    <property type="match status" value="1"/>
</dbReference>
<feature type="compositionally biased region" description="Basic and acidic residues" evidence="2">
    <location>
        <begin position="2388"/>
        <end position="2399"/>
    </location>
</feature>
<sequence length="2705" mass="284402">MNDENVTIKTRCLTYLLISIFVAQPAMANINIDNKAPKSQNTSLDTSPSGVPIINISTPNKNGVSHNTFTDFNVPTQGTILNNAKQQINTQLAGQIYGNKNVKNGGAKLILNEVSGGNRTTLNGYVEVAGKKADVIIANPNGITVNGGGFLNTPTATLTTGKVTLKNGQATYDIRKGDVRIEGKGLNTTDSEKLEIYTNALKLNAKLHAKNLDVVTGSNKIDVNGHVTAQAGGQPLLISIDSTALGGIYAGAISFQSTTKGVGVNLPIDILAQDRLTISADGKIVLGKIFVKNGADINSYSDGIDVEKGIYAGDITLRAKRNVDVKGHVGAGNNISIKSENLNNQGVVAAGVDNNFDVITGIDTTLAGKIRVTSSHKIDNSGLLLAQSDIELTSGTDVNNSGTIYADQNTKITAHNLTNQQGAEIQSDTLNVTLNNAFSNDGTVSSVGDAEINAQSVSNNLTGHIDANNLTLTLTQSLENQGHITATQKGEVNALQLNNRLDGKLSSGELSLNIEELIDNEGAILSNSSDIRSLSLNNVGIISSANAQNISVSESINNQGSISSAGTQSITAETLTNVDTLAAQGDLTITATHVDNRNGNIESGGTLSINKDTLAIDDSRFFASSGLNVSAKLDAIDKGTSFLSIGQITLNFISALFKNEGEIIAATDAYIDISNGKGGNGDLDNQGEIEAGQTLTLNAHNLTNNQSDNNAVIKAGTLGNINLSGTLNNHGFLTSDGDLDITAQNINNHGGVAAGNTLTLNANNLQNYVTLFAGLDMRLFIHSLFRNNEDSAVYAGNNLLIAADKDKNKTKNIENYLADISAESHLEINADTLHNLGTAVLDYELKYQSLANGKSYNSLAAAQNLTLNGQGISYEKSLGTARRKYIELINKKLKEQAPALYAANKNNISYNTSMKFAAIKAQVVNKSTTNVASLNSNGDMHLNIGSLTNKNSSVSASHDMTLEVGTLNNRGDTKNIEVNNADYLISPGHKSSRYGIGKKKDKYTARASYIIKKSRVAVSADSTITAGGHISGNFGALQNGMLENTANDADTVRPTINTAVKNISGQVTIADPTTPAIPSKPVQPPISPLPNGEYGIYVVNLDPNKPLIESNPAYTSKQTFISSQYMLDRLGYGSTSRVRRLGDAMYETELVRNAIIAMTGQRYIGSASNDRDQYIELMDGGVTFSQMVRLKLGEKPTAEQLAKLDSDIVWMEERLVEGQLVLVPTIYLAHDYSKDGGQIYADVVDLNVEGDLGNQGAITARKDMRLKADSITNNKGSLTAGNEVLLTAEHDIKNLSGQIKGGLVNITSHKGSIINATLARMRNNTQDGAEFNYTNLSNTASISSNTGNLVLTAQKDVINKGADLSAAGSLALEAGGDIHIATVADSSSHNVSFNNGYTKQNKLIHKQSNISAGDKLVVNGKGDVSLEGVNVKAEQALIEAGGKVDITAVVDSEYNEDFSQSSSTFSNSTQLEASLEQQVVSTNMDVGSVVIQGGRDVTLESVQVNATDSVNISSIDGDVNYTAKEYTNATMSESTKSSFGGLISSSRQSSVTAALLSGSSTTAQNNIRVSGNNVNIIGSDLETKLGGIDLVAQESLNIVAGIESKTTRHVNQEGGIGQGGNLYGMESTTTNNYDETARSANIKAGTANRASNGNSGNITLDAGDVAVIGSNIDAANNIHITSDVGSILIAEAKTAHRSDSVHEQIDIGFGKAGVSLNGGKLEATIGSAKYEQTKRSESGTQSQGTRLTAGGSITLDSVEDIRVQGSDATAGTDINLSADGDINIVSAVDAVKTQSEETKASAELTVAVSNSVTDAALALKAVDEAKDKLKQSEKDYRAYTKNADKVEDMLAGLEQEFENGEFGVTRADIEELRGLLDDVKSDEGYYIAAIALQAVNLTSKTTNAVQAAAAIAATTSTYGFQASVNANIDGSRTSNVSNSTVNTGSVLQAGNSLNIHGRGEKSNVNIKGSIVVANNDLSINAHDVNITATQDQTRTTEEMKSVSGSVSLSSGGGASVNLSGDMSSNSRNSTTQNNSTLGGNTVNIHSRRDTTIKGAVIHGVSETNLNVGGDLSIASVQNKTRSSNKSLGMSAGLSGSNSGSVSGANGGVSTGSGNAYIKETVLTSVTGSKVNINVSGNTDVLGALVSAGDKNAVTGAFAGNNQLALNTGSLSVGNLKETHMNSQTNVSLSANVGVGEGKSDISESIPSSDTTTQLNLNSSQLNASNESGMSSGKTLATIGLGSVTVGGEISDLAGINRDSQAIVKDLFNVDTSKGKVDVTLDHRLLSEDGRNEIVEDVLVADMVRETLERVVTTDRVEMTDFFTETGKQFDTYESVKKAIASDPELAEKLQDSDLAPKAKEQMLDQLTYAAMVKLGYDTEGYENKIVAKEDDKRRGHNTGEEGSTGETFINDTQNNNTSELVETAGHEMGHAMDRKDDIAKNYSKADNENYNNNIGSDFSDYTDVALGVNGHGNMADGNNHAGNAGSTVTENNATYDKVDKSKGDDLWPAVFGVPYALEGLAFLGAATGLYTATDSEDLAEIPSGVELSPAVILAASIASNMQQVDTIDASTRTVVAGALPSSTTTEGVEQIDSITTTEVVEQQNASTEFPADSGVTPLLVVNDYIPPPTEIDGIAGLNKAKAKTPVQGGGKLRKRWKDKKGNIYEWDYQHGMLEKYNKLGKHQGEFNPITGKQTKRADKKRTVRP</sequence>
<dbReference type="NCBIfam" id="TIGR01901">
    <property type="entry name" value="adhes_NPXG"/>
    <property type="match status" value="1"/>
</dbReference>